<evidence type="ECO:0000313" key="7">
    <source>
        <dbReference type="EMBL" id="MBB1162846.1"/>
    </source>
</evidence>
<dbReference type="CDD" id="cd00454">
    <property type="entry name" value="TrHb1_N"/>
    <property type="match status" value="1"/>
</dbReference>
<dbReference type="GO" id="GO:0046872">
    <property type="term" value="F:metal ion binding"/>
    <property type="evidence" value="ECO:0007669"/>
    <property type="project" value="UniProtKB-KW"/>
</dbReference>
<feature type="chain" id="PRO_5032311567" evidence="6">
    <location>
        <begin position="26"/>
        <end position="148"/>
    </location>
</feature>
<comment type="caution">
    <text evidence="7">The sequence shown here is derived from an EMBL/GenBank/DDBJ whole genome shotgun (WGS) entry which is preliminary data.</text>
</comment>
<dbReference type="Proteomes" id="UP000586093">
    <property type="component" value="Unassembled WGS sequence"/>
</dbReference>
<evidence type="ECO:0000256" key="6">
    <source>
        <dbReference type="SAM" id="SignalP"/>
    </source>
</evidence>
<dbReference type="Gene3D" id="1.10.490.10">
    <property type="entry name" value="Globins"/>
    <property type="match status" value="1"/>
</dbReference>
<dbReference type="EMBL" id="JACIVI010000005">
    <property type="protein sequence ID" value="MBB1162846.1"/>
    <property type="molecule type" value="Genomic_DNA"/>
</dbReference>
<gene>
    <name evidence="7" type="ORF">H4F90_12745</name>
</gene>
<proteinExistence type="predicted"/>
<keyword evidence="3 5" id="KW-0479">Metal-binding</keyword>
<keyword evidence="8" id="KW-1185">Reference proteome</keyword>
<keyword evidence="4 5" id="KW-0408">Iron</keyword>
<dbReference type="SUPFAM" id="SSF46458">
    <property type="entry name" value="Globin-like"/>
    <property type="match status" value="1"/>
</dbReference>
<dbReference type="RefSeq" id="WP_182665190.1">
    <property type="nucleotide sequence ID" value="NZ_JACIVI010000005.1"/>
</dbReference>
<keyword evidence="1" id="KW-0813">Transport</keyword>
<dbReference type="Pfam" id="PF01152">
    <property type="entry name" value="Bac_globin"/>
    <property type="match status" value="1"/>
</dbReference>
<evidence type="ECO:0000256" key="2">
    <source>
        <dbReference type="ARBA" id="ARBA00022617"/>
    </source>
</evidence>
<evidence type="ECO:0000256" key="5">
    <source>
        <dbReference type="PIRSR" id="PIRSR601486-1"/>
    </source>
</evidence>
<evidence type="ECO:0000256" key="1">
    <source>
        <dbReference type="ARBA" id="ARBA00022448"/>
    </source>
</evidence>
<dbReference type="InterPro" id="IPR012292">
    <property type="entry name" value="Globin/Proto"/>
</dbReference>
<sequence>MNRFHRGLALGLFALGAAALLPARAEPAAPAPTLYQQLGGAPAIAKVIDDFVGIVAADSRINFQFAKTDIPRLKQLLREQFGQALGGPERYSGRDMKSSHAGLGITNAQFNALAENLYEALNRNGVPYRVQNVILAKLAPLQPDVVER</sequence>
<protein>
    <submittedName>
        <fullName evidence="7">Group 1 truncated hemoglobin</fullName>
    </submittedName>
</protein>
<evidence type="ECO:0000256" key="4">
    <source>
        <dbReference type="ARBA" id="ARBA00023004"/>
    </source>
</evidence>
<accession>A0A839HLL9</accession>
<dbReference type="GO" id="GO:0019825">
    <property type="term" value="F:oxygen binding"/>
    <property type="evidence" value="ECO:0007669"/>
    <property type="project" value="InterPro"/>
</dbReference>
<dbReference type="AlphaFoldDB" id="A0A839HLL9"/>
<name>A0A839HLL9_9BURK</name>
<dbReference type="InterPro" id="IPR009050">
    <property type="entry name" value="Globin-like_sf"/>
</dbReference>
<reference evidence="7 8" key="1">
    <citation type="submission" date="2020-08" db="EMBL/GenBank/DDBJ databases">
        <title>Aquariorum lacteus gen. nov., sp. nov., a new member of the family Comamonadaceae, isolated from freshwater aquarium.</title>
        <authorList>
            <person name="Chun S.-J."/>
        </authorList>
    </citation>
    <scope>NUCLEOTIDE SEQUENCE [LARGE SCALE GENOMIC DNA]</scope>
    <source>
        <strain evidence="7 8">SJAQ100</strain>
    </source>
</reference>
<evidence type="ECO:0000256" key="3">
    <source>
        <dbReference type="ARBA" id="ARBA00022723"/>
    </source>
</evidence>
<keyword evidence="6" id="KW-0732">Signal</keyword>
<feature type="signal peptide" evidence="6">
    <location>
        <begin position="1"/>
        <end position="25"/>
    </location>
</feature>
<dbReference type="GO" id="GO:0020037">
    <property type="term" value="F:heme binding"/>
    <property type="evidence" value="ECO:0007669"/>
    <property type="project" value="InterPro"/>
</dbReference>
<evidence type="ECO:0000313" key="8">
    <source>
        <dbReference type="Proteomes" id="UP000586093"/>
    </source>
</evidence>
<dbReference type="InterPro" id="IPR001486">
    <property type="entry name" value="Hemoglobin_trunc"/>
</dbReference>
<organism evidence="7 8">
    <name type="scientific">Aquariibacter albus</name>
    <dbReference type="NCBI Taxonomy" id="2759899"/>
    <lineage>
        <taxon>Bacteria</taxon>
        <taxon>Pseudomonadati</taxon>
        <taxon>Pseudomonadota</taxon>
        <taxon>Betaproteobacteria</taxon>
        <taxon>Burkholderiales</taxon>
        <taxon>Sphaerotilaceae</taxon>
        <taxon>Aquariibacter</taxon>
    </lineage>
</organism>
<keyword evidence="2 5" id="KW-0349">Heme</keyword>
<feature type="binding site" description="distal binding residue" evidence="5">
    <location>
        <position position="100"/>
    </location>
    <ligand>
        <name>heme</name>
        <dbReference type="ChEBI" id="CHEBI:30413"/>
    </ligand>
    <ligandPart>
        <name>Fe</name>
        <dbReference type="ChEBI" id="CHEBI:18248"/>
    </ligandPart>
</feature>